<dbReference type="RefSeq" id="WP_146324620.1">
    <property type="nucleotide sequence ID" value="NZ_BAABLR010000070.1"/>
</dbReference>
<evidence type="ECO:0000256" key="6">
    <source>
        <dbReference type="ARBA" id="ARBA00023136"/>
    </source>
</evidence>
<keyword evidence="6 7" id="KW-0472">Membrane</keyword>
<dbReference type="Proteomes" id="UP000320791">
    <property type="component" value="Unassembled WGS sequence"/>
</dbReference>
<name>A0A5C5UD53_9CORY</name>
<evidence type="ECO:0000256" key="4">
    <source>
        <dbReference type="ARBA" id="ARBA00022692"/>
    </source>
</evidence>
<evidence type="ECO:0000256" key="5">
    <source>
        <dbReference type="ARBA" id="ARBA00022989"/>
    </source>
</evidence>
<reference evidence="8 9" key="1">
    <citation type="submission" date="2019-08" db="EMBL/GenBank/DDBJ databases">
        <authorList>
            <person name="Lei W."/>
        </authorList>
    </citation>
    <scope>NUCLEOTIDE SEQUENCE [LARGE SCALE GENOMIC DNA]</scope>
    <source>
        <strain evidence="8 9">CCUG 58627</strain>
    </source>
</reference>
<evidence type="ECO:0000256" key="3">
    <source>
        <dbReference type="ARBA" id="ARBA00022475"/>
    </source>
</evidence>
<dbReference type="GO" id="GO:0008324">
    <property type="term" value="F:monoatomic cation transmembrane transporter activity"/>
    <property type="evidence" value="ECO:0007669"/>
    <property type="project" value="InterPro"/>
</dbReference>
<dbReference type="InterPro" id="IPR002758">
    <property type="entry name" value="Cation_antiport_E"/>
</dbReference>
<dbReference type="EMBL" id="VOHM01000016">
    <property type="protein sequence ID" value="TWT24521.1"/>
    <property type="molecule type" value="Genomic_DNA"/>
</dbReference>
<dbReference type="OrthoDB" id="3556991at2"/>
<organism evidence="8 9">
    <name type="scientific">Corynebacterium canis</name>
    <dbReference type="NCBI Taxonomy" id="679663"/>
    <lineage>
        <taxon>Bacteria</taxon>
        <taxon>Bacillati</taxon>
        <taxon>Actinomycetota</taxon>
        <taxon>Actinomycetes</taxon>
        <taxon>Mycobacteriales</taxon>
        <taxon>Corynebacteriaceae</taxon>
        <taxon>Corynebacterium</taxon>
    </lineage>
</organism>
<keyword evidence="9" id="KW-1185">Reference proteome</keyword>
<evidence type="ECO:0000256" key="1">
    <source>
        <dbReference type="ARBA" id="ARBA00004651"/>
    </source>
</evidence>
<evidence type="ECO:0000313" key="9">
    <source>
        <dbReference type="Proteomes" id="UP000320791"/>
    </source>
</evidence>
<accession>A0A5C5UD53</accession>
<dbReference type="AlphaFoldDB" id="A0A5C5UD53"/>
<dbReference type="NCBIfam" id="NF006521">
    <property type="entry name" value="PRK08965.1-5"/>
    <property type="match status" value="1"/>
</dbReference>
<proteinExistence type="inferred from homology"/>
<sequence>MSRFRPVSIIWLTLMWILMWGELSLGNFLAGLLLALLITFGLPLPKLPVAVTRIRWLPLGWLALTFCWQLVASSCNVAWIALRRTEQPPAALVRVPMRVADDLVFSFAVGILNLQPGGTVSDFDLDNRELTVHLLDGSSHATIEREIKNINQLEARLNQIFVTR</sequence>
<gene>
    <name evidence="8" type="ORF">FRX94_08090</name>
</gene>
<feature type="transmembrane region" description="Helical" evidence="7">
    <location>
        <begin position="60"/>
        <end position="82"/>
    </location>
</feature>
<evidence type="ECO:0000256" key="7">
    <source>
        <dbReference type="SAM" id="Phobius"/>
    </source>
</evidence>
<dbReference type="PANTHER" id="PTHR34584:SF1">
    <property type="entry name" value="NA(+)_H(+) ANTIPORTER SUBUNIT E1"/>
    <property type="match status" value="1"/>
</dbReference>
<protein>
    <submittedName>
        <fullName evidence="8">Na+/H+ antiporter subunit E</fullName>
    </submittedName>
</protein>
<evidence type="ECO:0000256" key="2">
    <source>
        <dbReference type="ARBA" id="ARBA00006228"/>
    </source>
</evidence>
<keyword evidence="3" id="KW-1003">Cell membrane</keyword>
<dbReference type="PANTHER" id="PTHR34584">
    <property type="entry name" value="NA(+)/H(+) ANTIPORTER SUBUNIT E1"/>
    <property type="match status" value="1"/>
</dbReference>
<comment type="similarity">
    <text evidence="2">Belongs to the CPA3 antiporters (TC 2.A.63) subunit E family.</text>
</comment>
<keyword evidence="5 7" id="KW-1133">Transmembrane helix</keyword>
<dbReference type="GO" id="GO:0005886">
    <property type="term" value="C:plasma membrane"/>
    <property type="evidence" value="ECO:0007669"/>
    <property type="project" value="UniProtKB-SubCell"/>
</dbReference>
<dbReference type="Pfam" id="PF01899">
    <property type="entry name" value="MNHE"/>
    <property type="match status" value="1"/>
</dbReference>
<comment type="caution">
    <text evidence="8">The sequence shown here is derived from an EMBL/GenBank/DDBJ whole genome shotgun (WGS) entry which is preliminary data.</text>
</comment>
<comment type="subcellular location">
    <subcellularLocation>
        <location evidence="1">Cell membrane</location>
        <topology evidence="1">Multi-pass membrane protein</topology>
    </subcellularLocation>
</comment>
<feature type="transmembrane region" description="Helical" evidence="7">
    <location>
        <begin position="12"/>
        <end position="40"/>
    </location>
</feature>
<evidence type="ECO:0000313" key="8">
    <source>
        <dbReference type="EMBL" id="TWT24521.1"/>
    </source>
</evidence>
<keyword evidence="4 7" id="KW-0812">Transmembrane</keyword>